<feature type="region of interest" description="Disordered" evidence="1">
    <location>
        <begin position="464"/>
        <end position="510"/>
    </location>
</feature>
<organism evidence="2 3">
    <name type="scientific">Drechslerella stenobrocha 248</name>
    <dbReference type="NCBI Taxonomy" id="1043628"/>
    <lineage>
        <taxon>Eukaryota</taxon>
        <taxon>Fungi</taxon>
        <taxon>Dikarya</taxon>
        <taxon>Ascomycota</taxon>
        <taxon>Pezizomycotina</taxon>
        <taxon>Orbiliomycetes</taxon>
        <taxon>Orbiliales</taxon>
        <taxon>Orbiliaceae</taxon>
        <taxon>Drechslerella</taxon>
    </lineage>
</organism>
<feature type="region of interest" description="Disordered" evidence="1">
    <location>
        <begin position="633"/>
        <end position="665"/>
    </location>
</feature>
<dbReference type="Proteomes" id="UP000024837">
    <property type="component" value="Unassembled WGS sequence"/>
</dbReference>
<reference evidence="2 3" key="1">
    <citation type="submission" date="2013-05" db="EMBL/GenBank/DDBJ databases">
        <title>Drechslerella stenobrocha genome reveals carnivorous origination and mechanical trapping mechanism of predatory fungi.</title>
        <authorList>
            <person name="Liu X."/>
            <person name="Zhang W."/>
            <person name="Liu K."/>
        </authorList>
    </citation>
    <scope>NUCLEOTIDE SEQUENCE [LARGE SCALE GENOMIC DNA]</scope>
    <source>
        <strain evidence="2 3">248</strain>
    </source>
</reference>
<feature type="compositionally biased region" description="Polar residues" evidence="1">
    <location>
        <begin position="499"/>
        <end position="510"/>
    </location>
</feature>
<sequence length="687" mass="71964">MAALAPGQAWRRKEVVYKTVISFSTVTEANTFSAGTKARTVAANVTPLDAPPKGHIDPPITYSACTSCPVATITGSNQGIISIGEPRENGTHTYVPYYFAEFYDWVFAYTKTVTLYMSLSAVNGQPAAAAGIDIDTPQARTSYTYSLSVSRSVIGVSRSSTVYPSSSRITRTGPVIINSGSGDESTYGYVSVIPTVVTFMTTDYRNITAFSRHTATLPVGAVSTGNPNAAASNPLSYNFPPAAFPFNFPAATSSPAHWSSPIPISPATSSPVISAPPGPSHYPAPLPSAASSSPSIATSRPYFDLYAYPDSGDDEHEAYPIAKSDNSNELQLFQAAPDKVKALSVYVNDAGELAELQTGALVYLVGTSELSSSSASNRRRQKRQGAPGAWSMRYSRRPPPGAIKDGFQISSGSLAFSRRDLNLEFASCSSSSQSSSTSSDSIYGLLDPVSHSNCIPIRLLAVDRSDGSPDDFPSSQQRPGSQSPIVSPSVQPPLPESTPSPIRNSSPANTVIGTVDGSTFSSIFTHLTDIESTDAAGIPVEATSAGIVSEPLQLPSHAAGISTTSTSVHLPGTVTRIDQTPQSSAPSPDITTSVLSEQRTTIEVSTPETGSPVVNIPSAGIPSEGIVATSHNPAAFEPTTSTHVGGSSSVPSPTQSETTNGEDECCDNQNTANFVTNFSGWNLGRYH</sequence>
<dbReference type="AlphaFoldDB" id="W7HTR5"/>
<protein>
    <submittedName>
        <fullName evidence="2">Uncharacterized protein</fullName>
    </submittedName>
</protein>
<proteinExistence type="predicted"/>
<gene>
    <name evidence="2" type="ORF">DRE_00499</name>
</gene>
<dbReference type="HOGENOM" id="CLU_400622_0_0_1"/>
<evidence type="ECO:0000313" key="3">
    <source>
        <dbReference type="Proteomes" id="UP000024837"/>
    </source>
</evidence>
<dbReference type="EMBL" id="KI966410">
    <property type="protein sequence ID" value="EWC47531.1"/>
    <property type="molecule type" value="Genomic_DNA"/>
</dbReference>
<evidence type="ECO:0000256" key="1">
    <source>
        <dbReference type="SAM" id="MobiDB-lite"/>
    </source>
</evidence>
<accession>W7HTR5</accession>
<dbReference type="OrthoDB" id="5238265at2759"/>
<name>W7HTR5_9PEZI</name>
<feature type="region of interest" description="Disordered" evidence="1">
    <location>
        <begin position="373"/>
        <end position="406"/>
    </location>
</feature>
<feature type="compositionally biased region" description="Low complexity" evidence="1">
    <location>
        <begin position="473"/>
        <end position="489"/>
    </location>
</feature>
<keyword evidence="3" id="KW-1185">Reference proteome</keyword>
<feature type="compositionally biased region" description="Low complexity" evidence="1">
    <location>
        <begin position="639"/>
        <end position="659"/>
    </location>
</feature>
<evidence type="ECO:0000313" key="2">
    <source>
        <dbReference type="EMBL" id="EWC47531.1"/>
    </source>
</evidence>